<dbReference type="AlphaFoldDB" id="A0AAD1XHY0"/>
<evidence type="ECO:0000313" key="2">
    <source>
        <dbReference type="EMBL" id="CAI2373004.1"/>
    </source>
</evidence>
<name>A0AAD1XHY0_EUPCR</name>
<evidence type="ECO:0008006" key="4">
    <source>
        <dbReference type="Google" id="ProtNLM"/>
    </source>
</evidence>
<gene>
    <name evidence="2" type="ORF">ECRASSUSDP1_LOCUS14341</name>
</gene>
<comment type="caution">
    <text evidence="2">The sequence shown here is derived from an EMBL/GenBank/DDBJ whole genome shotgun (WGS) entry which is preliminary data.</text>
</comment>
<dbReference type="EMBL" id="CAMPGE010014327">
    <property type="protein sequence ID" value="CAI2373004.1"/>
    <property type="molecule type" value="Genomic_DNA"/>
</dbReference>
<proteinExistence type="predicted"/>
<evidence type="ECO:0000256" key="1">
    <source>
        <dbReference type="SAM" id="MobiDB-lite"/>
    </source>
</evidence>
<dbReference type="InterPro" id="IPR015943">
    <property type="entry name" value="WD40/YVTN_repeat-like_dom_sf"/>
</dbReference>
<dbReference type="Proteomes" id="UP001295684">
    <property type="component" value="Unassembled WGS sequence"/>
</dbReference>
<dbReference type="InterPro" id="IPR037379">
    <property type="entry name" value="WDR74/Nsa1"/>
</dbReference>
<feature type="region of interest" description="Disordered" evidence="1">
    <location>
        <begin position="354"/>
        <end position="380"/>
    </location>
</feature>
<dbReference type="SUPFAM" id="SSF50978">
    <property type="entry name" value="WD40 repeat-like"/>
    <property type="match status" value="1"/>
</dbReference>
<accession>A0AAD1XHY0</accession>
<sequence>MKILTGDDNGLLKCTQLQVKEEPKLAFKYGLQKENHEIDDIKWSISEEETRYCTFIHSLGVVKTYDTHTEKTLFKKELELDAESRIKSIFPVGDDIMEQKLIFAESTGKLSCIDLDVEDIEDQKQAEILTVKKSNDKKKLCAMLHRMKSQYLCLGQFLPQIFDIETKKCTWRGKNVPNDQDDLEVPMFDTSGSFLPGSNRTFVISNGHGKIRLYDVCAQVRPVVDVEPCNYYLSNIKSTDCGNYVLYSSQKGELTKADIRMDFRTVHRFKGSKGSIRGLAVASDFVACVGLDRYLRVYDHETREAMANVYLKQKLNSVLIDVLSAKQYNLAIHEKRQEVEIEEEQAHQYYCEHYDRKPTKRKRRAEQPSDEKSKMVKIKD</sequence>
<evidence type="ECO:0000313" key="3">
    <source>
        <dbReference type="Proteomes" id="UP001295684"/>
    </source>
</evidence>
<dbReference type="PANTHER" id="PTHR16038">
    <property type="entry name" value="NOP SEVEN ASSOCIATED PROTEIN 1"/>
    <property type="match status" value="1"/>
</dbReference>
<feature type="compositionally biased region" description="Basic and acidic residues" evidence="1">
    <location>
        <begin position="365"/>
        <end position="380"/>
    </location>
</feature>
<dbReference type="PANTHER" id="PTHR16038:SF4">
    <property type="entry name" value="WD REPEAT-CONTAINING PROTEIN 74"/>
    <property type="match status" value="1"/>
</dbReference>
<protein>
    <recommendedName>
        <fullName evidence="4">Ribosome biogenesis protein NSA1</fullName>
    </recommendedName>
</protein>
<dbReference type="GO" id="GO:0005730">
    <property type="term" value="C:nucleolus"/>
    <property type="evidence" value="ECO:0007669"/>
    <property type="project" value="InterPro"/>
</dbReference>
<organism evidence="2 3">
    <name type="scientific">Euplotes crassus</name>
    <dbReference type="NCBI Taxonomy" id="5936"/>
    <lineage>
        <taxon>Eukaryota</taxon>
        <taxon>Sar</taxon>
        <taxon>Alveolata</taxon>
        <taxon>Ciliophora</taxon>
        <taxon>Intramacronucleata</taxon>
        <taxon>Spirotrichea</taxon>
        <taxon>Hypotrichia</taxon>
        <taxon>Euplotida</taxon>
        <taxon>Euplotidae</taxon>
        <taxon>Moneuplotes</taxon>
    </lineage>
</organism>
<dbReference type="GO" id="GO:0030687">
    <property type="term" value="C:preribosome, large subunit precursor"/>
    <property type="evidence" value="ECO:0007669"/>
    <property type="project" value="TreeGrafter"/>
</dbReference>
<dbReference type="GO" id="GO:0042273">
    <property type="term" value="P:ribosomal large subunit biogenesis"/>
    <property type="evidence" value="ECO:0007669"/>
    <property type="project" value="InterPro"/>
</dbReference>
<keyword evidence="3" id="KW-1185">Reference proteome</keyword>
<dbReference type="Gene3D" id="2.130.10.10">
    <property type="entry name" value="YVTN repeat-like/Quinoprotein amine dehydrogenase"/>
    <property type="match status" value="1"/>
</dbReference>
<dbReference type="InterPro" id="IPR036322">
    <property type="entry name" value="WD40_repeat_dom_sf"/>
</dbReference>
<reference evidence="2" key="1">
    <citation type="submission" date="2023-07" db="EMBL/GenBank/DDBJ databases">
        <authorList>
            <consortium name="AG Swart"/>
            <person name="Singh M."/>
            <person name="Singh A."/>
            <person name="Seah K."/>
            <person name="Emmerich C."/>
        </authorList>
    </citation>
    <scope>NUCLEOTIDE SEQUENCE</scope>
    <source>
        <strain evidence="2">DP1</strain>
    </source>
</reference>